<dbReference type="InterPro" id="IPR051648">
    <property type="entry name" value="CWI-Assembly_Regulator"/>
</dbReference>
<keyword evidence="8" id="KW-1185">Reference proteome</keyword>
<dbReference type="Proteomes" id="UP000053447">
    <property type="component" value="Unassembled WGS sequence"/>
</dbReference>
<comment type="subcellular location">
    <subcellularLocation>
        <location evidence="1">Secreted</location>
        <location evidence="1">Cell wall</location>
    </subcellularLocation>
</comment>
<dbReference type="PANTHER" id="PTHR31018:SF3">
    <property type="entry name" value="RECEPTOR PROTEIN-TYROSINE KINASE"/>
    <property type="match status" value="1"/>
</dbReference>
<accession>A0A0W4ZJY2</accession>
<feature type="signal peptide" evidence="6">
    <location>
        <begin position="1"/>
        <end position="18"/>
    </location>
</feature>
<evidence type="ECO:0008006" key="9">
    <source>
        <dbReference type="Google" id="ProtNLM"/>
    </source>
</evidence>
<dbReference type="GO" id="GO:0009277">
    <property type="term" value="C:fungal-type cell wall"/>
    <property type="evidence" value="ECO:0007669"/>
    <property type="project" value="TreeGrafter"/>
</dbReference>
<dbReference type="GO" id="GO:0009986">
    <property type="term" value="C:cell surface"/>
    <property type="evidence" value="ECO:0007669"/>
    <property type="project" value="TreeGrafter"/>
</dbReference>
<dbReference type="GeneID" id="28941051"/>
<keyword evidence="3" id="KW-0964">Secreted</keyword>
<evidence type="ECO:0000256" key="4">
    <source>
        <dbReference type="ARBA" id="ARBA00022729"/>
    </source>
</evidence>
<dbReference type="VEuPathDB" id="FungiDB:T551_02533"/>
<evidence type="ECO:0000256" key="3">
    <source>
        <dbReference type="ARBA" id="ARBA00022525"/>
    </source>
</evidence>
<comment type="caution">
    <text evidence="7">The sequence shown here is derived from an EMBL/GenBank/DDBJ whole genome shotgun (WGS) entry which is preliminary data.</text>
</comment>
<dbReference type="STRING" id="1408657.A0A0W4ZJY2"/>
<dbReference type="InterPro" id="IPR036941">
    <property type="entry name" value="Rcpt_L-dom_sf"/>
</dbReference>
<dbReference type="eggNOG" id="ENOG502QUZC">
    <property type="taxonomic scope" value="Eukaryota"/>
</dbReference>
<dbReference type="RefSeq" id="XP_018229018.1">
    <property type="nucleotide sequence ID" value="XM_018374796.1"/>
</dbReference>
<protein>
    <recommendedName>
        <fullName evidence="9">Receptor L-domain domain-containing protein</fullName>
    </recommendedName>
</protein>
<name>A0A0W4ZJY2_PNEJ7</name>
<keyword evidence="5" id="KW-0325">Glycoprotein</keyword>
<sequence>MFLKLIVLWIYIIRLISARTCSEDIYVKTQKDLYSLSECTVLIGDIYINSSISFISLDGIEEIDGSLLVTGNSDIVTFYAPVLKIVSGKVEFNTLTALEKISFPHLTSVNTLTLFHCARLESLQLKTGITSISKLTVSDTLLRELEGFDMKVLSSLDINNNNYLIHFNMSNLVKVRGPLVFMQNGQIQNRSGFRLSFPSLETIGDLTVQSVSLIEMDNLRNITGDFIMTLTSVKEVNLGKLSFILGSLAIYNNSDLVTLDFPSLVSIGGSFLLSDNLKLTAITGFPQVSSIGGSVSWTGPLSTISLPSINDIKGTLKIISTVALKCPDFSKSRAIIQGANPICRSVGSETGGASRKGGSSSRKSGSNKFIGDLNFFTIVEVICILGISHLMI</sequence>
<keyword evidence="4 6" id="KW-0732">Signal</keyword>
<evidence type="ECO:0000256" key="6">
    <source>
        <dbReference type="SAM" id="SignalP"/>
    </source>
</evidence>
<gene>
    <name evidence="7" type="ORF">T551_02533</name>
</gene>
<proteinExistence type="predicted"/>
<dbReference type="SMR" id="A0A0W4ZJY2"/>
<evidence type="ECO:0000256" key="2">
    <source>
        <dbReference type="ARBA" id="ARBA00022512"/>
    </source>
</evidence>
<evidence type="ECO:0000256" key="5">
    <source>
        <dbReference type="ARBA" id="ARBA00023180"/>
    </source>
</evidence>
<keyword evidence="2" id="KW-0134">Cell wall</keyword>
<dbReference type="Gene3D" id="3.80.20.20">
    <property type="entry name" value="Receptor L-domain"/>
    <property type="match status" value="2"/>
</dbReference>
<reference evidence="8" key="1">
    <citation type="journal article" date="2016" name="Nat. Commun.">
        <title>Genome analysis of three Pneumocystis species reveals adaptation mechanisms to life exclusively in mammalian hosts.</title>
        <authorList>
            <person name="Ma L."/>
            <person name="Chen Z."/>
            <person name="Huang D.W."/>
            <person name="Kutty G."/>
            <person name="Ishihara M."/>
            <person name="Wang H."/>
            <person name="Abouelleil A."/>
            <person name="Bishop L."/>
            <person name="Davey E."/>
            <person name="Deng R."/>
            <person name="Deng X."/>
            <person name="Fan L."/>
            <person name="Fantoni G."/>
            <person name="Fitzgerald M."/>
            <person name="Gogineni E."/>
            <person name="Goldberg J.M."/>
            <person name="Handley G."/>
            <person name="Hu X."/>
            <person name="Huber C."/>
            <person name="Jiao X."/>
            <person name="Jones K."/>
            <person name="Levin J.Z."/>
            <person name="Liu Y."/>
            <person name="Macdonald P."/>
            <person name="Melnikov A."/>
            <person name="Raley C."/>
            <person name="Sassi M."/>
            <person name="Sherman B.T."/>
            <person name="Song X."/>
            <person name="Sykes S."/>
            <person name="Tran B."/>
            <person name="Walsh L."/>
            <person name="Xia Y."/>
            <person name="Yang J."/>
            <person name="Young S."/>
            <person name="Zeng Q."/>
            <person name="Zheng X."/>
            <person name="Stephens R."/>
            <person name="Nusbaum C."/>
            <person name="Birren B.W."/>
            <person name="Azadi P."/>
            <person name="Lempicki R.A."/>
            <person name="Cuomo C.A."/>
            <person name="Kovacs J.A."/>
        </authorList>
    </citation>
    <scope>NUCLEOTIDE SEQUENCE [LARGE SCALE GENOMIC DNA]</scope>
    <source>
        <strain evidence="8">RU7</strain>
    </source>
</reference>
<evidence type="ECO:0000256" key="1">
    <source>
        <dbReference type="ARBA" id="ARBA00004191"/>
    </source>
</evidence>
<dbReference type="PANTHER" id="PTHR31018">
    <property type="entry name" value="SPORULATION-SPECIFIC PROTEIN-RELATED"/>
    <property type="match status" value="1"/>
</dbReference>
<evidence type="ECO:0000313" key="7">
    <source>
        <dbReference type="EMBL" id="KTW28683.1"/>
    </source>
</evidence>
<dbReference type="GO" id="GO:0031505">
    <property type="term" value="P:fungal-type cell wall organization"/>
    <property type="evidence" value="ECO:0007669"/>
    <property type="project" value="TreeGrafter"/>
</dbReference>
<dbReference type="EMBL" id="LFWA01000011">
    <property type="protein sequence ID" value="KTW28683.1"/>
    <property type="molecule type" value="Genomic_DNA"/>
</dbReference>
<organism evidence="7 8">
    <name type="scientific">Pneumocystis jirovecii (strain RU7)</name>
    <name type="common">Human pneumocystis pneumonia agent</name>
    <dbReference type="NCBI Taxonomy" id="1408657"/>
    <lineage>
        <taxon>Eukaryota</taxon>
        <taxon>Fungi</taxon>
        <taxon>Dikarya</taxon>
        <taxon>Ascomycota</taxon>
        <taxon>Taphrinomycotina</taxon>
        <taxon>Pneumocystomycetes</taxon>
        <taxon>Pneumocystaceae</taxon>
        <taxon>Pneumocystis</taxon>
    </lineage>
</organism>
<dbReference type="GO" id="GO:0005886">
    <property type="term" value="C:plasma membrane"/>
    <property type="evidence" value="ECO:0007669"/>
    <property type="project" value="TreeGrafter"/>
</dbReference>
<dbReference type="OrthoDB" id="536881at2759"/>
<dbReference type="AlphaFoldDB" id="A0A0W4ZJY2"/>
<feature type="chain" id="PRO_5006933829" description="Receptor L-domain domain-containing protein" evidence="6">
    <location>
        <begin position="19"/>
        <end position="392"/>
    </location>
</feature>
<evidence type="ECO:0000313" key="8">
    <source>
        <dbReference type="Proteomes" id="UP000053447"/>
    </source>
</evidence>
<dbReference type="SUPFAM" id="SSF52058">
    <property type="entry name" value="L domain-like"/>
    <property type="match status" value="2"/>
</dbReference>